<feature type="region of interest" description="Disordered" evidence="1">
    <location>
        <begin position="124"/>
        <end position="270"/>
    </location>
</feature>
<dbReference type="GO" id="GO:0006508">
    <property type="term" value="P:proteolysis"/>
    <property type="evidence" value="ECO:0007669"/>
    <property type="project" value="UniProtKB-KW"/>
</dbReference>
<feature type="compositionally biased region" description="Basic and acidic residues" evidence="1">
    <location>
        <begin position="160"/>
        <end position="169"/>
    </location>
</feature>
<dbReference type="GO" id="GO:0008237">
    <property type="term" value="F:metallopeptidase activity"/>
    <property type="evidence" value="ECO:0007669"/>
    <property type="project" value="UniProtKB-KW"/>
</dbReference>
<dbReference type="AlphaFoldDB" id="A0A6J4J0U4"/>
<dbReference type="EMBL" id="CADCTN010000207">
    <property type="protein sequence ID" value="CAA9267460.1"/>
    <property type="molecule type" value="Genomic_DNA"/>
</dbReference>
<organism evidence="2">
    <name type="scientific">uncultured Blastococcus sp</name>
    <dbReference type="NCBI Taxonomy" id="217144"/>
    <lineage>
        <taxon>Bacteria</taxon>
        <taxon>Bacillati</taxon>
        <taxon>Actinomycetota</taxon>
        <taxon>Actinomycetes</taxon>
        <taxon>Geodermatophilales</taxon>
        <taxon>Geodermatophilaceae</taxon>
        <taxon>Blastococcus</taxon>
        <taxon>environmental samples</taxon>
    </lineage>
</organism>
<feature type="compositionally biased region" description="Basic residues" evidence="1">
    <location>
        <begin position="44"/>
        <end position="67"/>
    </location>
</feature>
<evidence type="ECO:0000313" key="2">
    <source>
        <dbReference type="EMBL" id="CAA9267460.1"/>
    </source>
</evidence>
<feature type="non-terminal residue" evidence="2">
    <location>
        <position position="1"/>
    </location>
</feature>
<keyword evidence="2" id="KW-0378">Hydrolase</keyword>
<feature type="compositionally biased region" description="Basic residues" evidence="1">
    <location>
        <begin position="1"/>
        <end position="29"/>
    </location>
</feature>
<protein>
    <submittedName>
        <fullName evidence="2">YpfJ protein, zinc metalloprotease superfamily</fullName>
    </submittedName>
</protein>
<gene>
    <name evidence="2" type="ORF">AVDCRST_MAG52-3014</name>
</gene>
<accession>A0A6J4J0U4</accession>
<keyword evidence="2" id="KW-0482">Metalloprotease</keyword>
<reference evidence="2" key="1">
    <citation type="submission" date="2020-02" db="EMBL/GenBank/DDBJ databases">
        <authorList>
            <person name="Meier V. D."/>
        </authorList>
    </citation>
    <scope>NUCLEOTIDE SEQUENCE</scope>
    <source>
        <strain evidence="2">AVDCRST_MAG52</strain>
    </source>
</reference>
<proteinExistence type="predicted"/>
<feature type="compositionally biased region" description="Basic and acidic residues" evidence="1">
    <location>
        <begin position="247"/>
        <end position="270"/>
    </location>
</feature>
<keyword evidence="2" id="KW-0645">Protease</keyword>
<feature type="non-terminal residue" evidence="2">
    <location>
        <position position="270"/>
    </location>
</feature>
<feature type="compositionally biased region" description="Basic residues" evidence="1">
    <location>
        <begin position="203"/>
        <end position="238"/>
    </location>
</feature>
<feature type="region of interest" description="Disordered" evidence="1">
    <location>
        <begin position="1"/>
        <end position="77"/>
    </location>
</feature>
<feature type="compositionally biased region" description="Basic and acidic residues" evidence="1">
    <location>
        <begin position="186"/>
        <end position="202"/>
    </location>
</feature>
<sequence length="270" mass="31361">GHRGAAHRRRAPAGRWRGRRGGRGPRRSGRPGSGRAGGQQRPRAGLRRQRRRQRVGGLRRRRRHRLHPGLLDGDARRGLPAHRHRLLLGSDADQLRRCHQRIRSVLLPRRPARVHRPELLRPAAEPVRRAGRHVRELLRHRPRVRPPRAEPAGRQPAGDAGRDGPDQRHGPPGAAGRLLRRHLGQPRRDGARRIGRAADRRDHPGRHRRRARRRRPHRRRLHPGEPRRRHRRPGRLHPRLVGATAEVVHDRVPDRRPEPVRHLRDGRPRL</sequence>
<name>A0A6J4J0U4_9ACTN</name>
<evidence type="ECO:0000256" key="1">
    <source>
        <dbReference type="SAM" id="MobiDB-lite"/>
    </source>
</evidence>